<feature type="repeat" description="ANK" evidence="3">
    <location>
        <begin position="125"/>
        <end position="157"/>
    </location>
</feature>
<evidence type="ECO:0000256" key="4">
    <source>
        <dbReference type="SAM" id="MobiDB-lite"/>
    </source>
</evidence>
<dbReference type="PROSITE" id="PS50088">
    <property type="entry name" value="ANK_REPEAT"/>
    <property type="match status" value="2"/>
</dbReference>
<reference evidence="5" key="1">
    <citation type="journal article" date="2025" name="Foods">
        <title>Unveiling the Microbial Signatures of Arabica Coffee Cherries: Insights into Ripeness Specific Diversity, Functional Traits, and Implications for Quality and Safety.</title>
        <authorList>
            <consortium name="RefSeq"/>
            <person name="Tenea G.N."/>
            <person name="Cifuentes V."/>
            <person name="Reyes P."/>
            <person name="Cevallos-Vallejos M."/>
        </authorList>
    </citation>
    <scope>NUCLEOTIDE SEQUENCE [LARGE SCALE GENOMIC DNA]</scope>
</reference>
<evidence type="ECO:0000256" key="3">
    <source>
        <dbReference type="PROSITE-ProRule" id="PRU00023"/>
    </source>
</evidence>
<dbReference type="SMART" id="SM00248">
    <property type="entry name" value="ANK"/>
    <property type="match status" value="3"/>
</dbReference>
<dbReference type="PANTHER" id="PTHR24171">
    <property type="entry name" value="ANKYRIN REPEAT DOMAIN-CONTAINING PROTEIN 39-RELATED"/>
    <property type="match status" value="1"/>
</dbReference>
<keyword evidence="2 3" id="KW-0040">ANK repeat</keyword>
<feature type="compositionally biased region" description="Basic and acidic residues" evidence="4">
    <location>
        <begin position="259"/>
        <end position="271"/>
    </location>
</feature>
<dbReference type="PROSITE" id="PS50297">
    <property type="entry name" value="ANK_REP_REGION"/>
    <property type="match status" value="2"/>
</dbReference>
<dbReference type="GeneID" id="113703702"/>
<evidence type="ECO:0000256" key="1">
    <source>
        <dbReference type="ARBA" id="ARBA00022737"/>
    </source>
</evidence>
<dbReference type="OrthoDB" id="539213at2759"/>
<feature type="repeat" description="ANK" evidence="3">
    <location>
        <begin position="158"/>
        <end position="190"/>
    </location>
</feature>
<dbReference type="PANTHER" id="PTHR24171:SF8">
    <property type="entry name" value="BRCA1-ASSOCIATED RING DOMAIN PROTEIN 1"/>
    <property type="match status" value="1"/>
</dbReference>
<keyword evidence="1" id="KW-0677">Repeat</keyword>
<dbReference type="GO" id="GO:0004842">
    <property type="term" value="F:ubiquitin-protein transferase activity"/>
    <property type="evidence" value="ECO:0007669"/>
    <property type="project" value="TreeGrafter"/>
</dbReference>
<dbReference type="Proteomes" id="UP001652660">
    <property type="component" value="Chromosome 8e"/>
</dbReference>
<evidence type="ECO:0000256" key="2">
    <source>
        <dbReference type="ARBA" id="ARBA00023043"/>
    </source>
</evidence>
<feature type="compositionally biased region" description="Polar residues" evidence="4">
    <location>
        <begin position="230"/>
        <end position="239"/>
    </location>
</feature>
<dbReference type="GO" id="GO:0085020">
    <property type="term" value="P:protein K6-linked ubiquitination"/>
    <property type="evidence" value="ECO:0007669"/>
    <property type="project" value="TreeGrafter"/>
</dbReference>
<accession>A0A6P6TR67</accession>
<proteinExistence type="predicted"/>
<organism evidence="5 6">
    <name type="scientific">Coffea arabica</name>
    <name type="common">Arabian coffee</name>
    <dbReference type="NCBI Taxonomy" id="13443"/>
    <lineage>
        <taxon>Eukaryota</taxon>
        <taxon>Viridiplantae</taxon>
        <taxon>Streptophyta</taxon>
        <taxon>Embryophyta</taxon>
        <taxon>Tracheophyta</taxon>
        <taxon>Spermatophyta</taxon>
        <taxon>Magnoliopsida</taxon>
        <taxon>eudicotyledons</taxon>
        <taxon>Gunneridae</taxon>
        <taxon>Pentapetalae</taxon>
        <taxon>asterids</taxon>
        <taxon>lamiids</taxon>
        <taxon>Gentianales</taxon>
        <taxon>Rubiaceae</taxon>
        <taxon>Ixoroideae</taxon>
        <taxon>Gardenieae complex</taxon>
        <taxon>Bertiereae - Coffeeae clade</taxon>
        <taxon>Coffeeae</taxon>
        <taxon>Coffea</taxon>
    </lineage>
</organism>
<reference evidence="6" key="2">
    <citation type="submission" date="2025-08" db="UniProtKB">
        <authorList>
            <consortium name="RefSeq"/>
        </authorList>
    </citation>
    <scope>IDENTIFICATION</scope>
    <source>
        <tissue evidence="6">Leaves</tissue>
    </source>
</reference>
<dbReference type="SUPFAM" id="SSF48403">
    <property type="entry name" value="Ankyrin repeat"/>
    <property type="match status" value="1"/>
</dbReference>
<dbReference type="PRINTS" id="PR01415">
    <property type="entry name" value="ANKYRIN"/>
</dbReference>
<dbReference type="Pfam" id="PF12796">
    <property type="entry name" value="Ank_2"/>
    <property type="match status" value="1"/>
</dbReference>
<name>A0A6P6TR67_COFAR</name>
<gene>
    <name evidence="6" type="primary">LOC113703702</name>
</gene>
<protein>
    <submittedName>
        <fullName evidence="6">Uncharacterized protein isoform X1</fullName>
    </submittedName>
</protein>
<keyword evidence="5" id="KW-1185">Reference proteome</keyword>
<dbReference type="InterPro" id="IPR002110">
    <property type="entry name" value="Ankyrin_rpt"/>
</dbReference>
<dbReference type="Gene3D" id="1.25.40.20">
    <property type="entry name" value="Ankyrin repeat-containing domain"/>
    <property type="match status" value="1"/>
</dbReference>
<dbReference type="InterPro" id="IPR036770">
    <property type="entry name" value="Ankyrin_rpt-contain_sf"/>
</dbReference>
<feature type="compositionally biased region" description="Acidic residues" evidence="4">
    <location>
        <begin position="245"/>
        <end position="258"/>
    </location>
</feature>
<evidence type="ECO:0000313" key="6">
    <source>
        <dbReference type="RefSeq" id="XP_027080954.1"/>
    </source>
</evidence>
<dbReference type="RefSeq" id="XP_027080954.1">
    <property type="nucleotide sequence ID" value="XM_027225153.2"/>
</dbReference>
<dbReference type="AlphaFoldDB" id="A0A6P6TR67"/>
<sequence>MRNYTEQLDRGTWRLFREYAAPILLPSIPETSTPAPLSDAHPEISRGIPFEPFFLGLIYTRNREQTLPFSYLHHFSALHVDTVTFLSVYSLRNIEFRLHLAAWSGQTKIVEYLCKKADVGAAAMDDMGAVHFAAQKGHTEVVRILVNSGVPIKSYNRKGMTALHYAVQGSHLELVKYLIKKGANIDAKNKAGKTPVDLAGSEEIRAFLVQCQTTSSKEVLNGKGKFSEGRPNSSLQENAGTAEIEVPDTGEEPDDERDESFKRKSDEDAAKDILPQTKKPKVALNHLLAADDTQEDDE</sequence>
<evidence type="ECO:0000313" key="5">
    <source>
        <dbReference type="Proteomes" id="UP001652660"/>
    </source>
</evidence>
<feature type="region of interest" description="Disordered" evidence="4">
    <location>
        <begin position="220"/>
        <end position="298"/>
    </location>
</feature>